<name>A0A0C3BCT0_PILCF</name>
<sequence>MAITAEALYSLAEVSNARLVHGKWFCKVEMPLDSDRKANKCELNRFDSGQRCYRVLPTNSQKRSRIRTTNEESCAIVFPYASIPLLSLSQVRHLGGPRWEDPQASQFRWPLIRANARLLRIQPPFLHLYLIVILHVCPISQRSLGFNFARLLSII</sequence>
<dbReference type="Proteomes" id="UP000054166">
    <property type="component" value="Unassembled WGS sequence"/>
</dbReference>
<reference evidence="2" key="2">
    <citation type="submission" date="2015-01" db="EMBL/GenBank/DDBJ databases">
        <title>Evolutionary Origins and Diversification of the Mycorrhizal Mutualists.</title>
        <authorList>
            <consortium name="DOE Joint Genome Institute"/>
            <consortium name="Mycorrhizal Genomics Consortium"/>
            <person name="Kohler A."/>
            <person name="Kuo A."/>
            <person name="Nagy L.G."/>
            <person name="Floudas D."/>
            <person name="Copeland A."/>
            <person name="Barry K.W."/>
            <person name="Cichocki N."/>
            <person name="Veneault-Fourrey C."/>
            <person name="LaButti K."/>
            <person name="Lindquist E.A."/>
            <person name="Lipzen A."/>
            <person name="Lundell T."/>
            <person name="Morin E."/>
            <person name="Murat C."/>
            <person name="Riley R."/>
            <person name="Ohm R."/>
            <person name="Sun H."/>
            <person name="Tunlid A."/>
            <person name="Henrissat B."/>
            <person name="Grigoriev I.V."/>
            <person name="Hibbett D.S."/>
            <person name="Martin F."/>
        </authorList>
    </citation>
    <scope>NUCLEOTIDE SEQUENCE [LARGE SCALE GENOMIC DNA]</scope>
    <source>
        <strain evidence="2">F 1598</strain>
    </source>
</reference>
<protein>
    <submittedName>
        <fullName evidence="1">Uncharacterized protein</fullName>
    </submittedName>
</protein>
<gene>
    <name evidence="1" type="ORF">PILCRDRAFT_687889</name>
</gene>
<dbReference type="InParanoid" id="A0A0C3BCT0"/>
<organism evidence="1 2">
    <name type="scientific">Piloderma croceum (strain F 1598)</name>
    <dbReference type="NCBI Taxonomy" id="765440"/>
    <lineage>
        <taxon>Eukaryota</taxon>
        <taxon>Fungi</taxon>
        <taxon>Dikarya</taxon>
        <taxon>Basidiomycota</taxon>
        <taxon>Agaricomycotina</taxon>
        <taxon>Agaricomycetes</taxon>
        <taxon>Agaricomycetidae</taxon>
        <taxon>Atheliales</taxon>
        <taxon>Atheliaceae</taxon>
        <taxon>Piloderma</taxon>
    </lineage>
</organism>
<accession>A0A0C3BCT0</accession>
<evidence type="ECO:0000313" key="2">
    <source>
        <dbReference type="Proteomes" id="UP000054166"/>
    </source>
</evidence>
<keyword evidence="2" id="KW-1185">Reference proteome</keyword>
<proteinExistence type="predicted"/>
<reference evidence="1 2" key="1">
    <citation type="submission" date="2014-04" db="EMBL/GenBank/DDBJ databases">
        <authorList>
            <consortium name="DOE Joint Genome Institute"/>
            <person name="Kuo A."/>
            <person name="Tarkka M."/>
            <person name="Buscot F."/>
            <person name="Kohler A."/>
            <person name="Nagy L.G."/>
            <person name="Floudas D."/>
            <person name="Copeland A."/>
            <person name="Barry K.W."/>
            <person name="Cichocki N."/>
            <person name="Veneault-Fourrey C."/>
            <person name="LaButti K."/>
            <person name="Lindquist E.A."/>
            <person name="Lipzen A."/>
            <person name="Lundell T."/>
            <person name="Morin E."/>
            <person name="Murat C."/>
            <person name="Sun H."/>
            <person name="Tunlid A."/>
            <person name="Henrissat B."/>
            <person name="Grigoriev I.V."/>
            <person name="Hibbett D.S."/>
            <person name="Martin F."/>
            <person name="Nordberg H.P."/>
            <person name="Cantor M.N."/>
            <person name="Hua S.X."/>
        </authorList>
    </citation>
    <scope>NUCLEOTIDE SEQUENCE [LARGE SCALE GENOMIC DNA]</scope>
    <source>
        <strain evidence="1 2">F 1598</strain>
    </source>
</reference>
<dbReference type="EMBL" id="KN833051">
    <property type="protein sequence ID" value="KIM75087.1"/>
    <property type="molecule type" value="Genomic_DNA"/>
</dbReference>
<dbReference type="HOGENOM" id="CLU_1696203_0_0_1"/>
<dbReference type="AlphaFoldDB" id="A0A0C3BCT0"/>
<evidence type="ECO:0000313" key="1">
    <source>
        <dbReference type="EMBL" id="KIM75087.1"/>
    </source>
</evidence>